<reference evidence="1 2" key="1">
    <citation type="submission" date="2017-02" db="EMBL/GenBank/DDBJ databases">
        <title>Pseudoalteromonas ulvae TC14 Genome.</title>
        <authorList>
            <person name="Molmeret M."/>
        </authorList>
    </citation>
    <scope>NUCLEOTIDE SEQUENCE [LARGE SCALE GENOMIC DNA]</scope>
    <source>
        <strain evidence="1">TC14</strain>
    </source>
</reference>
<evidence type="ECO:0000313" key="2">
    <source>
        <dbReference type="Proteomes" id="UP000194841"/>
    </source>
</evidence>
<accession>A0A244CW32</accession>
<proteinExistence type="predicted"/>
<evidence type="ECO:0000313" key="1">
    <source>
        <dbReference type="EMBL" id="OUL59636.1"/>
    </source>
</evidence>
<gene>
    <name evidence="1" type="ORF">B1199_05225</name>
</gene>
<comment type="caution">
    <text evidence="1">The sequence shown here is derived from an EMBL/GenBank/DDBJ whole genome shotgun (WGS) entry which is preliminary data.</text>
</comment>
<dbReference type="AlphaFoldDB" id="A0A244CW32"/>
<protein>
    <submittedName>
        <fullName evidence="1">Uncharacterized protein</fullName>
    </submittedName>
</protein>
<dbReference type="EMBL" id="MWPV01000001">
    <property type="protein sequence ID" value="OUL59636.1"/>
    <property type="molecule type" value="Genomic_DNA"/>
</dbReference>
<keyword evidence="2" id="KW-1185">Reference proteome</keyword>
<organism evidence="1 2">
    <name type="scientific">Pseudoalteromonas ulvae</name>
    <dbReference type="NCBI Taxonomy" id="107327"/>
    <lineage>
        <taxon>Bacteria</taxon>
        <taxon>Pseudomonadati</taxon>
        <taxon>Pseudomonadota</taxon>
        <taxon>Gammaproteobacteria</taxon>
        <taxon>Alteromonadales</taxon>
        <taxon>Pseudoalteromonadaceae</taxon>
        <taxon>Pseudoalteromonas</taxon>
    </lineage>
</organism>
<name>A0A244CW32_PSEDV</name>
<dbReference type="Proteomes" id="UP000194841">
    <property type="component" value="Unassembled WGS sequence"/>
</dbReference>
<sequence>MSMCLEITFKIIHATNYLATCQVLMIETTRKKPLFRSRYVGKINRKIAIFIDAERPESFSLRRRFW</sequence>